<dbReference type="STRING" id="461836.A0A0L0DED8"/>
<dbReference type="AlphaFoldDB" id="A0A0L0DED8"/>
<proteinExistence type="predicted"/>
<dbReference type="GeneID" id="25565246"/>
<dbReference type="InterPro" id="IPR011990">
    <property type="entry name" value="TPR-like_helical_dom_sf"/>
</dbReference>
<evidence type="ECO:0000313" key="3">
    <source>
        <dbReference type="EMBL" id="KNC49693.1"/>
    </source>
</evidence>
<dbReference type="Gene3D" id="1.25.40.10">
    <property type="entry name" value="Tetratricopeptide repeat domain"/>
    <property type="match status" value="2"/>
</dbReference>
<dbReference type="RefSeq" id="XP_013757488.1">
    <property type="nucleotide sequence ID" value="XM_013902034.1"/>
</dbReference>
<dbReference type="PANTHER" id="PTHR47447">
    <property type="entry name" value="OS03G0856100 PROTEIN"/>
    <property type="match status" value="1"/>
</dbReference>
<dbReference type="PANTHER" id="PTHR47447:SF17">
    <property type="entry name" value="OS12G0638900 PROTEIN"/>
    <property type="match status" value="1"/>
</dbReference>
<name>A0A0L0DED8_THETB</name>
<evidence type="ECO:0000256" key="2">
    <source>
        <dbReference type="PROSITE-ProRule" id="PRU00708"/>
    </source>
</evidence>
<dbReference type="Proteomes" id="UP000054408">
    <property type="component" value="Unassembled WGS sequence"/>
</dbReference>
<gene>
    <name evidence="3" type="ORF">AMSG_05956</name>
</gene>
<dbReference type="OMA" id="GCECYFD"/>
<reference evidence="3 4" key="1">
    <citation type="submission" date="2010-05" db="EMBL/GenBank/DDBJ databases">
        <title>The Genome Sequence of Thecamonas trahens ATCC 50062.</title>
        <authorList>
            <consortium name="The Broad Institute Genome Sequencing Platform"/>
            <person name="Russ C."/>
            <person name="Cuomo C."/>
            <person name="Shea T."/>
            <person name="Young S.K."/>
            <person name="Zeng Q."/>
            <person name="Koehrsen M."/>
            <person name="Haas B."/>
            <person name="Borodovsky M."/>
            <person name="Guigo R."/>
            <person name="Alvarado L."/>
            <person name="Berlin A."/>
            <person name="Bochicchio J."/>
            <person name="Borenstein D."/>
            <person name="Chapman S."/>
            <person name="Chen Z."/>
            <person name="Freedman E."/>
            <person name="Gellesch M."/>
            <person name="Goldberg J."/>
            <person name="Griggs A."/>
            <person name="Gujja S."/>
            <person name="Heilman E."/>
            <person name="Heiman D."/>
            <person name="Hepburn T."/>
            <person name="Howarth C."/>
            <person name="Jen D."/>
            <person name="Larson L."/>
            <person name="Mehta T."/>
            <person name="Park D."/>
            <person name="Pearson M."/>
            <person name="Roberts A."/>
            <person name="Saif S."/>
            <person name="Shenoy N."/>
            <person name="Sisk P."/>
            <person name="Stolte C."/>
            <person name="Sykes S."/>
            <person name="Thomson T."/>
            <person name="Walk T."/>
            <person name="White J."/>
            <person name="Yandava C."/>
            <person name="Burger G."/>
            <person name="Gray M.W."/>
            <person name="Holland P.W.H."/>
            <person name="King N."/>
            <person name="Lang F.B.F."/>
            <person name="Roger A.J."/>
            <person name="Ruiz-Trillo I."/>
            <person name="Lander E."/>
            <person name="Nusbaum C."/>
        </authorList>
    </citation>
    <scope>NUCLEOTIDE SEQUENCE [LARGE SCALE GENOMIC DNA]</scope>
    <source>
        <strain evidence="3 4">ATCC 50062</strain>
    </source>
</reference>
<organism evidence="3 4">
    <name type="scientific">Thecamonas trahens ATCC 50062</name>
    <dbReference type="NCBI Taxonomy" id="461836"/>
    <lineage>
        <taxon>Eukaryota</taxon>
        <taxon>Apusozoa</taxon>
        <taxon>Apusomonadida</taxon>
        <taxon>Apusomonadidae</taxon>
        <taxon>Thecamonas</taxon>
    </lineage>
</organism>
<dbReference type="EMBL" id="GL349457">
    <property type="protein sequence ID" value="KNC49693.1"/>
    <property type="molecule type" value="Genomic_DNA"/>
</dbReference>
<protein>
    <submittedName>
        <fullName evidence="3">Auxin efflux carrier</fullName>
    </submittedName>
</protein>
<feature type="repeat" description="PPR" evidence="2">
    <location>
        <begin position="141"/>
        <end position="175"/>
    </location>
</feature>
<dbReference type="PROSITE" id="PS51375">
    <property type="entry name" value="PPR"/>
    <property type="match status" value="4"/>
</dbReference>
<dbReference type="eggNOG" id="KOG4197">
    <property type="taxonomic scope" value="Eukaryota"/>
</dbReference>
<dbReference type="OrthoDB" id="1300933at2759"/>
<accession>A0A0L0DED8</accession>
<evidence type="ECO:0000313" key="4">
    <source>
        <dbReference type="Proteomes" id="UP000054408"/>
    </source>
</evidence>
<dbReference type="InterPro" id="IPR002885">
    <property type="entry name" value="PPR_rpt"/>
</dbReference>
<feature type="repeat" description="PPR" evidence="2">
    <location>
        <begin position="246"/>
        <end position="280"/>
    </location>
</feature>
<keyword evidence="1" id="KW-0677">Repeat</keyword>
<sequence>MLRLPVVTQAVACAARAAGCGLRGYTGPAPSVRTRREPVQTHYYTNVLTEAVESLPPIVGSETDATRALEAVRALGEARAPVTGRTLAQLLRLCFKVGEGESAKAVFAAYGKVDGVEATADEVGTAVLDADLRVKARFAANASHYTLMVVGLARLGDLDGATAVFDAMKRSAKSVPVQVYGSLIAGHARAGAFEEAHGLLGEVLESGAEPNAVIYTALIDGYGKRGQLDAARELFDAMEGTGVAPTEVTYTAMINNTAAAGEWDEAWALVDAMGSRGLPVGYATYSALMHRAYDQGRTTELQRAVATIHEFGIRVPASGAKFFDRVVAELRSAEGQTF</sequence>
<feature type="repeat" description="PPR" evidence="2">
    <location>
        <begin position="176"/>
        <end position="210"/>
    </location>
</feature>
<feature type="repeat" description="PPR" evidence="2">
    <location>
        <begin position="211"/>
        <end position="245"/>
    </location>
</feature>
<evidence type="ECO:0000256" key="1">
    <source>
        <dbReference type="ARBA" id="ARBA00022737"/>
    </source>
</evidence>
<dbReference type="NCBIfam" id="TIGR00756">
    <property type="entry name" value="PPR"/>
    <property type="match status" value="3"/>
</dbReference>
<keyword evidence="4" id="KW-1185">Reference proteome</keyword>
<dbReference type="Pfam" id="PF01535">
    <property type="entry name" value="PPR"/>
    <property type="match status" value="2"/>
</dbReference>
<dbReference type="Pfam" id="PF13041">
    <property type="entry name" value="PPR_2"/>
    <property type="match status" value="1"/>
</dbReference>